<name>B0DNP6_LACBS</name>
<dbReference type="PROSITE" id="PS50181">
    <property type="entry name" value="FBOX"/>
    <property type="match status" value="1"/>
</dbReference>
<accession>B0DNP6</accession>
<dbReference type="RefSeq" id="XP_001885613.1">
    <property type="nucleotide sequence ID" value="XM_001885578.1"/>
</dbReference>
<keyword evidence="3" id="KW-1185">Reference proteome</keyword>
<dbReference type="SUPFAM" id="SSF81383">
    <property type="entry name" value="F-box domain"/>
    <property type="match status" value="1"/>
</dbReference>
<reference evidence="2 3" key="1">
    <citation type="journal article" date="2008" name="Nature">
        <title>The genome of Laccaria bicolor provides insights into mycorrhizal symbiosis.</title>
        <authorList>
            <person name="Martin F."/>
            <person name="Aerts A."/>
            <person name="Ahren D."/>
            <person name="Brun A."/>
            <person name="Danchin E.G.J."/>
            <person name="Duchaussoy F."/>
            <person name="Gibon J."/>
            <person name="Kohler A."/>
            <person name="Lindquist E."/>
            <person name="Pereda V."/>
            <person name="Salamov A."/>
            <person name="Shapiro H.J."/>
            <person name="Wuyts J."/>
            <person name="Blaudez D."/>
            <person name="Buee M."/>
            <person name="Brokstein P."/>
            <person name="Canbaeck B."/>
            <person name="Cohen D."/>
            <person name="Courty P.E."/>
            <person name="Coutinho P.M."/>
            <person name="Delaruelle C."/>
            <person name="Detter J.C."/>
            <person name="Deveau A."/>
            <person name="DiFazio S."/>
            <person name="Duplessis S."/>
            <person name="Fraissinet-Tachet L."/>
            <person name="Lucic E."/>
            <person name="Frey-Klett P."/>
            <person name="Fourrey C."/>
            <person name="Feussner I."/>
            <person name="Gay G."/>
            <person name="Grimwood J."/>
            <person name="Hoegger P.J."/>
            <person name="Jain P."/>
            <person name="Kilaru S."/>
            <person name="Labbe J."/>
            <person name="Lin Y.C."/>
            <person name="Legue V."/>
            <person name="Le Tacon F."/>
            <person name="Marmeisse R."/>
            <person name="Melayah D."/>
            <person name="Montanini B."/>
            <person name="Muratet M."/>
            <person name="Nehls U."/>
            <person name="Niculita-Hirzel H."/>
            <person name="Oudot-Le Secq M.P."/>
            <person name="Peter M."/>
            <person name="Quesneville H."/>
            <person name="Rajashekar B."/>
            <person name="Reich M."/>
            <person name="Rouhier N."/>
            <person name="Schmutz J."/>
            <person name="Yin T."/>
            <person name="Chalot M."/>
            <person name="Henrissat B."/>
            <person name="Kuees U."/>
            <person name="Lucas S."/>
            <person name="Van de Peer Y."/>
            <person name="Podila G.K."/>
            <person name="Polle A."/>
            <person name="Pukkila P.J."/>
            <person name="Richardson P.M."/>
            <person name="Rouze P."/>
            <person name="Sanders I.R."/>
            <person name="Stajich J.E."/>
            <person name="Tunlid A."/>
            <person name="Tuskan G."/>
            <person name="Grigoriev I.V."/>
        </authorList>
    </citation>
    <scope>NUCLEOTIDE SEQUENCE [LARGE SCALE GENOMIC DNA]</scope>
    <source>
        <strain evidence="3">S238N-H82 / ATCC MYA-4686</strain>
    </source>
</reference>
<protein>
    <submittedName>
        <fullName evidence="2">Predicted protein</fullName>
    </submittedName>
</protein>
<dbReference type="HOGENOM" id="CLU_033171_0_0_1"/>
<dbReference type="InParanoid" id="B0DNP6"/>
<dbReference type="KEGG" id="lbc:LACBIDRAFT_331178"/>
<evidence type="ECO:0000313" key="3">
    <source>
        <dbReference type="Proteomes" id="UP000001194"/>
    </source>
</evidence>
<organism evidence="3">
    <name type="scientific">Laccaria bicolor (strain S238N-H82 / ATCC MYA-4686)</name>
    <name type="common">Bicoloured deceiver</name>
    <name type="synonym">Laccaria laccata var. bicolor</name>
    <dbReference type="NCBI Taxonomy" id="486041"/>
    <lineage>
        <taxon>Eukaryota</taxon>
        <taxon>Fungi</taxon>
        <taxon>Dikarya</taxon>
        <taxon>Basidiomycota</taxon>
        <taxon>Agaricomycotina</taxon>
        <taxon>Agaricomycetes</taxon>
        <taxon>Agaricomycetidae</taxon>
        <taxon>Agaricales</taxon>
        <taxon>Agaricineae</taxon>
        <taxon>Hydnangiaceae</taxon>
        <taxon>Laccaria</taxon>
    </lineage>
</organism>
<proteinExistence type="predicted"/>
<feature type="domain" description="F-box" evidence="1">
    <location>
        <begin position="63"/>
        <end position="109"/>
    </location>
</feature>
<dbReference type="GeneID" id="6081305"/>
<dbReference type="EMBL" id="DS547122">
    <property type="protein sequence ID" value="EDR03760.1"/>
    <property type="molecule type" value="Genomic_DNA"/>
</dbReference>
<dbReference type="AlphaFoldDB" id="B0DNP6"/>
<dbReference type="SMART" id="SM00256">
    <property type="entry name" value="FBOX"/>
    <property type="match status" value="1"/>
</dbReference>
<gene>
    <name evidence="2" type="ORF">LACBIDRAFT_331178</name>
</gene>
<dbReference type="InterPro" id="IPR036047">
    <property type="entry name" value="F-box-like_dom_sf"/>
</dbReference>
<sequence>MNHSHAHDRDVCLVCHQTVFQPNPYLCFNHALKLRTSRPSRLENERKDMAEYGSHLTLVPQHSGNFGSVPFDILVHFLSFLGPLDLLAVRQTCKLLQEATSQRSLWIDVLRTVCAENYIFWPTYPVSDMAISDLIEAALMPTRFLSFIYKTREPSERIEPSLSVHFSPGNSNGAENRCPIGLLPGGRFLVYAKSTTLSIWDLGYPSERYLLSDPVLVATIATEECHDFFLKPTADALGVQVFIISDPANNVSVFEIHPTSSNPSFHKVASLDIAIHAWRDHYCLCGDRLFIVFGNVVTVWDFSQNLWANWEIGKQPSYVSATDNYVIFVENDDQPRLGLWRIPPLRSIGSTPASLGVLSADIWFTLPGDVPVEYYGGLDEWYLTRGIGQTRCIIDGYASGALYHRTSAFFRVELPLTLSVNEEINSADNDDLDINFFDLPTPEIIQGSLGICNENAISAWTSQSGLQFHATRRTNIVNRPYTPLDLTPSPRSASVQINIPQTHDITAFCPVSGRLCYLLHGHADNRIYIADCLFRNPSKG</sequence>
<dbReference type="Pfam" id="PF12937">
    <property type="entry name" value="F-box-like"/>
    <property type="match status" value="1"/>
</dbReference>
<dbReference type="OrthoDB" id="3145038at2759"/>
<dbReference type="Proteomes" id="UP000001194">
    <property type="component" value="Unassembled WGS sequence"/>
</dbReference>
<dbReference type="InterPro" id="IPR001810">
    <property type="entry name" value="F-box_dom"/>
</dbReference>
<evidence type="ECO:0000313" key="2">
    <source>
        <dbReference type="EMBL" id="EDR03760.1"/>
    </source>
</evidence>
<evidence type="ECO:0000259" key="1">
    <source>
        <dbReference type="PROSITE" id="PS50181"/>
    </source>
</evidence>